<comment type="caution">
    <text evidence="1">The sequence shown here is derived from an EMBL/GenBank/DDBJ whole genome shotgun (WGS) entry which is preliminary data.</text>
</comment>
<protein>
    <submittedName>
        <fullName evidence="1">Uncharacterized protein</fullName>
    </submittedName>
</protein>
<dbReference type="Proteomes" id="UP000299102">
    <property type="component" value="Unassembled WGS sequence"/>
</dbReference>
<gene>
    <name evidence="1" type="ORF">EVAR_76300_1</name>
</gene>
<proteinExistence type="predicted"/>
<reference evidence="1 2" key="1">
    <citation type="journal article" date="2019" name="Commun. Biol.">
        <title>The bagworm genome reveals a unique fibroin gene that provides high tensile strength.</title>
        <authorList>
            <person name="Kono N."/>
            <person name="Nakamura H."/>
            <person name="Ohtoshi R."/>
            <person name="Tomita M."/>
            <person name="Numata K."/>
            <person name="Arakawa K."/>
        </authorList>
    </citation>
    <scope>NUCLEOTIDE SEQUENCE [LARGE SCALE GENOMIC DNA]</scope>
</reference>
<keyword evidence="2" id="KW-1185">Reference proteome</keyword>
<sequence>MVSDENHEFLFDVTARSKSRAIPKSPSNGAKDGHHVWMSSQTMRCPRSRKRGHGWLAAVLGRSRSGPRWQRGLWFTHGWRRGERRQGVGLFPARSGSYLDPESYGLLWAYWD</sequence>
<evidence type="ECO:0000313" key="2">
    <source>
        <dbReference type="Proteomes" id="UP000299102"/>
    </source>
</evidence>
<accession>A0A4C1UP50</accession>
<dbReference type="AlphaFoldDB" id="A0A4C1UP50"/>
<evidence type="ECO:0000313" key="1">
    <source>
        <dbReference type="EMBL" id="GBP28205.1"/>
    </source>
</evidence>
<organism evidence="1 2">
    <name type="scientific">Eumeta variegata</name>
    <name type="common">Bagworm moth</name>
    <name type="synonym">Eumeta japonica</name>
    <dbReference type="NCBI Taxonomy" id="151549"/>
    <lineage>
        <taxon>Eukaryota</taxon>
        <taxon>Metazoa</taxon>
        <taxon>Ecdysozoa</taxon>
        <taxon>Arthropoda</taxon>
        <taxon>Hexapoda</taxon>
        <taxon>Insecta</taxon>
        <taxon>Pterygota</taxon>
        <taxon>Neoptera</taxon>
        <taxon>Endopterygota</taxon>
        <taxon>Lepidoptera</taxon>
        <taxon>Glossata</taxon>
        <taxon>Ditrysia</taxon>
        <taxon>Tineoidea</taxon>
        <taxon>Psychidae</taxon>
        <taxon>Oiketicinae</taxon>
        <taxon>Eumeta</taxon>
    </lineage>
</organism>
<name>A0A4C1UP50_EUMVA</name>
<dbReference type="EMBL" id="BGZK01000203">
    <property type="protein sequence ID" value="GBP28205.1"/>
    <property type="molecule type" value="Genomic_DNA"/>
</dbReference>